<feature type="region of interest" description="Disordered" evidence="4">
    <location>
        <begin position="108"/>
        <end position="127"/>
    </location>
</feature>
<dbReference type="SUPFAM" id="SSF56954">
    <property type="entry name" value="Outer membrane efflux proteins (OEP)"/>
    <property type="match status" value="1"/>
</dbReference>
<reference evidence="5" key="1">
    <citation type="submission" date="2022-04" db="EMBL/GenBank/DDBJ databases">
        <title>Lysobacter sp. CAU 1642 isolated from sea sand.</title>
        <authorList>
            <person name="Kim W."/>
        </authorList>
    </citation>
    <scope>NUCLEOTIDE SEQUENCE</scope>
    <source>
        <strain evidence="5">CAU 1642</strain>
    </source>
</reference>
<feature type="coiled-coil region" evidence="3">
    <location>
        <begin position="378"/>
        <end position="418"/>
    </location>
</feature>
<keyword evidence="3" id="KW-0175">Coiled coil</keyword>
<dbReference type="InterPro" id="IPR010131">
    <property type="entry name" value="MdtP/NodT-like"/>
</dbReference>
<dbReference type="PANTHER" id="PTHR30203">
    <property type="entry name" value="OUTER MEMBRANE CATION EFFLUX PROTEIN"/>
    <property type="match status" value="1"/>
</dbReference>
<proteinExistence type="inferred from homology"/>
<evidence type="ECO:0000313" key="6">
    <source>
        <dbReference type="Proteomes" id="UP001431449"/>
    </source>
</evidence>
<dbReference type="RefSeq" id="WP_248210721.1">
    <property type="nucleotide sequence ID" value="NZ_JALNMH010000013.1"/>
</dbReference>
<evidence type="ECO:0000313" key="5">
    <source>
        <dbReference type="EMBL" id="MCK7594997.1"/>
    </source>
</evidence>
<protein>
    <submittedName>
        <fullName evidence="5">TolC family protein</fullName>
    </submittedName>
</protein>
<sequence>MPANLLYTARNTGLALIAALSLAACTVGPDYVRPEMPVPETFDQAPAAAQTPESLLWSSLGDEALNRLIHRALETNTSIAQAAARLAETRALSGLTVYSLFPTVTASAGAERNQPSGRDPFIPPDAAQRTDTYRAGFDAAWEIDLFGSLRNQSNAIYQRVDADAAALADVQLSIVAETAQTWFALRGARQQLALRRQQLRNQEGNVNLLRQLFDAGRGNRLDLSRAEAQRGIVGARLPQAEAEVVRHEQRLAVLTALSIEDLRRLTGDSADLPALPVLQTVGSPKDWLQRRPDIRAAERRIAAAYSDIGYETAQYFPILTLLGDFGWTATSFGRLGDSGAQRWSFGPQLSWRFLDFGRVRQQVRAAEARAAGAEAAYRESVLRALEDTENALARLRAANRSAAELEAARLAAADAENLARLRFDNGASGFLEVLDAERTLLDLESQALQARIDQATALAAVYKALAGDFAIAAGKPDANPATAGAATP</sequence>
<keyword evidence="2" id="KW-1134">Transmembrane beta strand</keyword>
<evidence type="ECO:0000256" key="3">
    <source>
        <dbReference type="SAM" id="Coils"/>
    </source>
</evidence>
<evidence type="ECO:0000256" key="2">
    <source>
        <dbReference type="RuleBase" id="RU362097"/>
    </source>
</evidence>
<keyword evidence="6" id="KW-1185">Reference proteome</keyword>
<accession>A0ABT0GKC3</accession>
<name>A0ABT0GKC3_9GAMM</name>
<evidence type="ECO:0000256" key="1">
    <source>
        <dbReference type="ARBA" id="ARBA00007613"/>
    </source>
</evidence>
<dbReference type="NCBIfam" id="TIGR01845">
    <property type="entry name" value="outer_NodT"/>
    <property type="match status" value="1"/>
</dbReference>
<dbReference type="Gene3D" id="1.20.1600.10">
    <property type="entry name" value="Outer membrane efflux proteins (OEP)"/>
    <property type="match status" value="1"/>
</dbReference>
<comment type="subcellular location">
    <subcellularLocation>
        <location evidence="2">Cell outer membrane</location>
        <topology evidence="2">Lipid-anchor</topology>
    </subcellularLocation>
</comment>
<keyword evidence="2" id="KW-0812">Transmembrane</keyword>
<comment type="caution">
    <text evidence="5">The sequence shown here is derived from an EMBL/GenBank/DDBJ whole genome shotgun (WGS) entry which is preliminary data.</text>
</comment>
<evidence type="ECO:0000256" key="4">
    <source>
        <dbReference type="SAM" id="MobiDB-lite"/>
    </source>
</evidence>
<dbReference type="InterPro" id="IPR003423">
    <property type="entry name" value="OMP_efflux"/>
</dbReference>
<dbReference type="Pfam" id="PF02321">
    <property type="entry name" value="OEP"/>
    <property type="match status" value="2"/>
</dbReference>
<dbReference type="EMBL" id="JALNMH010000013">
    <property type="protein sequence ID" value="MCK7594997.1"/>
    <property type="molecule type" value="Genomic_DNA"/>
</dbReference>
<comment type="similarity">
    <text evidence="1 2">Belongs to the outer membrane factor (OMF) (TC 1.B.17) family.</text>
</comment>
<keyword evidence="2" id="KW-0449">Lipoprotein</keyword>
<keyword evidence="2" id="KW-0472">Membrane</keyword>
<organism evidence="5 6">
    <name type="scientific">Pseudomarimonas salicorniae</name>
    <dbReference type="NCBI Taxonomy" id="2933270"/>
    <lineage>
        <taxon>Bacteria</taxon>
        <taxon>Pseudomonadati</taxon>
        <taxon>Pseudomonadota</taxon>
        <taxon>Gammaproteobacteria</taxon>
        <taxon>Lysobacterales</taxon>
        <taxon>Lysobacteraceae</taxon>
        <taxon>Pseudomarimonas</taxon>
    </lineage>
</organism>
<dbReference type="PANTHER" id="PTHR30203:SF25">
    <property type="entry name" value="OUTER MEMBRANE PROTEIN-RELATED"/>
    <property type="match status" value="1"/>
</dbReference>
<dbReference type="Proteomes" id="UP001431449">
    <property type="component" value="Unassembled WGS sequence"/>
</dbReference>
<dbReference type="Gene3D" id="2.20.200.10">
    <property type="entry name" value="Outer membrane efflux proteins (OEP)"/>
    <property type="match status" value="1"/>
</dbReference>
<keyword evidence="2" id="KW-0564">Palmitate</keyword>
<gene>
    <name evidence="5" type="ORF">M0G41_15110</name>
</gene>